<dbReference type="CDD" id="cd18587">
    <property type="entry name" value="ABC_6TM_LapB_like"/>
    <property type="match status" value="1"/>
</dbReference>
<accession>A0ABY1QMT5</accession>
<evidence type="ECO:0000256" key="8">
    <source>
        <dbReference type="ARBA" id="ARBA00023136"/>
    </source>
</evidence>
<keyword evidence="7 9" id="KW-1133">Transmembrane helix</keyword>
<evidence type="ECO:0000256" key="2">
    <source>
        <dbReference type="ARBA" id="ARBA00022475"/>
    </source>
</evidence>
<dbReference type="SMART" id="SM00382">
    <property type="entry name" value="AAA"/>
    <property type="match status" value="1"/>
</dbReference>
<keyword evidence="2" id="KW-1003">Cell membrane</keyword>
<evidence type="ECO:0000313" key="14">
    <source>
        <dbReference type="Proteomes" id="UP001158049"/>
    </source>
</evidence>
<name>A0ABY1QMT5_9BURK</name>
<dbReference type="CDD" id="cd02421">
    <property type="entry name" value="Peptidase_C39_likeD"/>
    <property type="match status" value="1"/>
</dbReference>
<dbReference type="SUPFAM" id="SSF90123">
    <property type="entry name" value="ABC transporter transmembrane region"/>
    <property type="match status" value="1"/>
</dbReference>
<dbReference type="Proteomes" id="UP001158049">
    <property type="component" value="Unassembled WGS sequence"/>
</dbReference>
<evidence type="ECO:0000259" key="10">
    <source>
        <dbReference type="PROSITE" id="PS50893"/>
    </source>
</evidence>
<feature type="transmembrane region" description="Helical" evidence="9">
    <location>
        <begin position="281"/>
        <end position="305"/>
    </location>
</feature>
<sequence length="722" mass="77672">MLQADTLNQATSGWPLPPRAEELPDPLLACLLDLARLHGRAASRAALLGGLPLEDGLLTPELFLRAARRIGLDSALSRRELDDIGQAMLPVVLLLHARSACVLVGRDDEGAHLLMPQQGATVMPVEQLRLRYAGAVLLARPVVNCDERSAASAPPAAAHWLRDALLPLWPLYGEVVLASLMINLFALCMPLFSMNVYDRVVPNHAMATLWALAIGMGAVTLFDFGMRMLRGYFIDIAGKRIDLQLSAQVFQRVLDLRMAARPASAGAFASNLQEFESVRDFATSATMAVLVDLPFVILFIGAMFWVGGGVAWVPVLTIPVILGASLLLQMPLSRLVAQTSRLGAQRQATLVESLVGLEAVKAAGAQRMLQRRWEELAAQIARLGMNARLLSACAINFAQFAQQAAYVLVIVVGVLAIAEDRMTLGALIACTILAGRALAPWSQIASLLARYHQARNALHVTAQVMQLPVEHAPGQRFLDRGPLRGEIEFRDVRFRYPGQQAEALHGISLRIAAGERVAIIGRIGSGKTTVEKLVMSLYAPDAGAVLVDGTDVRQLDPSLLRRQIGHVPQDVTLFYGSIRDNIVLGESGIDDEAMLRAAAIGGVADFVAASAEGYDMQVGERGCCLSGGQRQSIAIARAELLAPPILLLDEPSSAMDARSEQLFKERLAAQIEGRTLVLVSHRGSLLSLVERVLVLDQGRLVADGPREAVLAALAAGKLHVAR</sequence>
<dbReference type="InterPro" id="IPR005074">
    <property type="entry name" value="Peptidase_C39"/>
</dbReference>
<evidence type="ECO:0000259" key="11">
    <source>
        <dbReference type="PROSITE" id="PS50929"/>
    </source>
</evidence>
<dbReference type="GO" id="GO:0005524">
    <property type="term" value="F:ATP binding"/>
    <property type="evidence" value="ECO:0007669"/>
    <property type="project" value="UniProtKB-KW"/>
</dbReference>
<keyword evidence="6 13" id="KW-0067">ATP-binding</keyword>
<dbReference type="RefSeq" id="WP_430438529.1">
    <property type="nucleotide sequence ID" value="NZ_FXUL01000023.1"/>
</dbReference>
<evidence type="ECO:0000256" key="6">
    <source>
        <dbReference type="ARBA" id="ARBA00022840"/>
    </source>
</evidence>
<dbReference type="NCBIfam" id="TIGR03375">
    <property type="entry name" value="type_I_sec_LssB"/>
    <property type="match status" value="1"/>
</dbReference>
<evidence type="ECO:0000256" key="1">
    <source>
        <dbReference type="ARBA" id="ARBA00004651"/>
    </source>
</evidence>
<keyword evidence="5" id="KW-0378">Hydrolase</keyword>
<dbReference type="PROSITE" id="PS50990">
    <property type="entry name" value="PEPTIDASE_C39"/>
    <property type="match status" value="1"/>
</dbReference>
<dbReference type="InterPro" id="IPR003593">
    <property type="entry name" value="AAA+_ATPase"/>
</dbReference>
<feature type="domain" description="ABC transporter" evidence="10">
    <location>
        <begin position="487"/>
        <end position="722"/>
    </location>
</feature>
<feature type="transmembrane region" description="Helical" evidence="9">
    <location>
        <begin position="311"/>
        <end position="332"/>
    </location>
</feature>
<dbReference type="InterPro" id="IPR036640">
    <property type="entry name" value="ABC1_TM_sf"/>
</dbReference>
<dbReference type="SUPFAM" id="SSF52540">
    <property type="entry name" value="P-loop containing nucleoside triphosphate hydrolases"/>
    <property type="match status" value="1"/>
</dbReference>
<keyword evidence="3 9" id="KW-0812">Transmembrane</keyword>
<keyword evidence="4" id="KW-0547">Nucleotide-binding</keyword>
<organism evidence="13 14">
    <name type="scientific">Noviherbaspirillum suwonense</name>
    <dbReference type="NCBI Taxonomy" id="1224511"/>
    <lineage>
        <taxon>Bacteria</taxon>
        <taxon>Pseudomonadati</taxon>
        <taxon>Pseudomonadota</taxon>
        <taxon>Betaproteobacteria</taxon>
        <taxon>Burkholderiales</taxon>
        <taxon>Oxalobacteraceae</taxon>
        <taxon>Noviherbaspirillum</taxon>
    </lineage>
</organism>
<dbReference type="Gene3D" id="3.90.70.10">
    <property type="entry name" value="Cysteine proteinases"/>
    <property type="match status" value="1"/>
</dbReference>
<evidence type="ECO:0000313" key="13">
    <source>
        <dbReference type="EMBL" id="SMP75770.1"/>
    </source>
</evidence>
<keyword evidence="8 9" id="KW-0472">Membrane</keyword>
<evidence type="ECO:0000259" key="12">
    <source>
        <dbReference type="PROSITE" id="PS50990"/>
    </source>
</evidence>
<feature type="transmembrane region" description="Helical" evidence="9">
    <location>
        <begin position="389"/>
        <end position="418"/>
    </location>
</feature>
<evidence type="ECO:0000256" key="4">
    <source>
        <dbReference type="ARBA" id="ARBA00022741"/>
    </source>
</evidence>
<protein>
    <submittedName>
        <fullName evidence="13">ATP-binding cassette, subfamily C, LapB</fullName>
    </submittedName>
</protein>
<feature type="transmembrane region" description="Helical" evidence="9">
    <location>
        <begin position="171"/>
        <end position="192"/>
    </location>
</feature>
<dbReference type="Pfam" id="PF00005">
    <property type="entry name" value="ABC_tran"/>
    <property type="match status" value="1"/>
</dbReference>
<dbReference type="CDD" id="cd03245">
    <property type="entry name" value="ABCC_bacteriocin_exporters"/>
    <property type="match status" value="1"/>
</dbReference>
<comment type="caution">
    <text evidence="13">The sequence shown here is derived from an EMBL/GenBank/DDBJ whole genome shotgun (WGS) entry which is preliminary data.</text>
</comment>
<evidence type="ECO:0000256" key="9">
    <source>
        <dbReference type="SAM" id="Phobius"/>
    </source>
</evidence>
<dbReference type="InterPro" id="IPR017750">
    <property type="entry name" value="ATPase_T1SS"/>
</dbReference>
<dbReference type="Pfam" id="PF00664">
    <property type="entry name" value="ABC_membrane"/>
    <property type="match status" value="1"/>
</dbReference>
<evidence type="ECO:0000256" key="7">
    <source>
        <dbReference type="ARBA" id="ARBA00022989"/>
    </source>
</evidence>
<dbReference type="InterPro" id="IPR039421">
    <property type="entry name" value="Type_1_exporter"/>
</dbReference>
<dbReference type="InterPro" id="IPR003439">
    <property type="entry name" value="ABC_transporter-like_ATP-bd"/>
</dbReference>
<dbReference type="EMBL" id="FXUL01000023">
    <property type="protein sequence ID" value="SMP75770.1"/>
    <property type="molecule type" value="Genomic_DNA"/>
</dbReference>
<dbReference type="PANTHER" id="PTHR43394:SF1">
    <property type="entry name" value="ATP-BINDING CASSETTE SUB-FAMILY B MEMBER 10, MITOCHONDRIAL"/>
    <property type="match status" value="1"/>
</dbReference>
<feature type="domain" description="ABC transmembrane type-1" evidence="11">
    <location>
        <begin position="175"/>
        <end position="453"/>
    </location>
</feature>
<dbReference type="PANTHER" id="PTHR43394">
    <property type="entry name" value="ATP-DEPENDENT PERMEASE MDL1, MITOCHONDRIAL"/>
    <property type="match status" value="1"/>
</dbReference>
<reference evidence="13 14" key="1">
    <citation type="submission" date="2017-05" db="EMBL/GenBank/DDBJ databases">
        <authorList>
            <person name="Varghese N."/>
            <person name="Submissions S."/>
        </authorList>
    </citation>
    <scope>NUCLEOTIDE SEQUENCE [LARGE SCALE GENOMIC DNA]</scope>
    <source>
        <strain evidence="13 14">DSM 26001</strain>
    </source>
</reference>
<dbReference type="Gene3D" id="1.20.1560.10">
    <property type="entry name" value="ABC transporter type 1, transmembrane domain"/>
    <property type="match status" value="1"/>
</dbReference>
<keyword evidence="14" id="KW-1185">Reference proteome</keyword>
<feature type="domain" description="Peptidase C39" evidence="12">
    <location>
        <begin position="19"/>
        <end position="139"/>
    </location>
</feature>
<dbReference type="InterPro" id="IPR027417">
    <property type="entry name" value="P-loop_NTPase"/>
</dbReference>
<dbReference type="InterPro" id="IPR011527">
    <property type="entry name" value="ABC1_TM_dom"/>
</dbReference>
<proteinExistence type="predicted"/>
<evidence type="ECO:0000256" key="3">
    <source>
        <dbReference type="ARBA" id="ARBA00022692"/>
    </source>
</evidence>
<dbReference type="PROSITE" id="PS50893">
    <property type="entry name" value="ABC_TRANSPORTER_2"/>
    <property type="match status" value="1"/>
</dbReference>
<gene>
    <name evidence="13" type="ORF">SAMN06295970_12361</name>
</gene>
<dbReference type="PROSITE" id="PS50929">
    <property type="entry name" value="ABC_TM1F"/>
    <property type="match status" value="1"/>
</dbReference>
<comment type="subcellular location">
    <subcellularLocation>
        <location evidence="1">Cell membrane</location>
        <topology evidence="1">Multi-pass membrane protein</topology>
    </subcellularLocation>
</comment>
<dbReference type="Gene3D" id="3.40.50.300">
    <property type="entry name" value="P-loop containing nucleotide triphosphate hydrolases"/>
    <property type="match status" value="1"/>
</dbReference>
<evidence type="ECO:0000256" key="5">
    <source>
        <dbReference type="ARBA" id="ARBA00022801"/>
    </source>
</evidence>
<feature type="transmembrane region" description="Helical" evidence="9">
    <location>
        <begin position="204"/>
        <end position="224"/>
    </location>
</feature>